<reference evidence="2 3" key="1">
    <citation type="submission" date="2020-07" db="EMBL/GenBank/DDBJ databases">
        <title>Sequencing the genomes of 1000 actinobacteria strains.</title>
        <authorList>
            <person name="Klenk H.-P."/>
        </authorList>
    </citation>
    <scope>NUCLEOTIDE SEQUENCE [LARGE SCALE GENOMIC DNA]</scope>
    <source>
        <strain evidence="2 3">DSM 24482</strain>
    </source>
</reference>
<sequence>MHENAAARAPWDAWDAALDRYRVMDVDAATYDAALLERLRPT</sequence>
<accession>A0A7Y9FIR0</accession>
<reference evidence="1 4" key="2">
    <citation type="submission" date="2021-01" db="EMBL/GenBank/DDBJ databases">
        <title>Whole genome shotgun sequence of Cellulomonas oligotrophica NBRC 109435.</title>
        <authorList>
            <person name="Komaki H."/>
            <person name="Tamura T."/>
        </authorList>
    </citation>
    <scope>NUCLEOTIDE SEQUENCE [LARGE SCALE GENOMIC DNA]</scope>
    <source>
        <strain evidence="1 4">NBRC 109435</strain>
    </source>
</reference>
<comment type="caution">
    <text evidence="2">The sequence shown here is derived from an EMBL/GenBank/DDBJ whole genome shotgun (WGS) entry which is preliminary data.</text>
</comment>
<dbReference type="EMBL" id="JACCBK010000001">
    <property type="protein sequence ID" value="NYD88073.1"/>
    <property type="molecule type" value="Genomic_DNA"/>
</dbReference>
<protein>
    <submittedName>
        <fullName evidence="2">Uncharacterized protein</fullName>
    </submittedName>
</protein>
<dbReference type="EMBL" id="BONN01000008">
    <property type="protein sequence ID" value="GIG33580.1"/>
    <property type="molecule type" value="Genomic_DNA"/>
</dbReference>
<evidence type="ECO:0000313" key="4">
    <source>
        <dbReference type="Proteomes" id="UP000618382"/>
    </source>
</evidence>
<proteinExistence type="predicted"/>
<gene>
    <name evidence="2" type="ORF">BKA21_003622</name>
    <name evidence="1" type="ORF">Col01nite_27390</name>
</gene>
<dbReference type="Proteomes" id="UP000618382">
    <property type="component" value="Unassembled WGS sequence"/>
</dbReference>
<dbReference type="Proteomes" id="UP000577956">
    <property type="component" value="Unassembled WGS sequence"/>
</dbReference>
<dbReference type="RefSeq" id="WP_257023435.1">
    <property type="nucleotide sequence ID" value="NZ_BAABFI010000006.1"/>
</dbReference>
<dbReference type="AlphaFoldDB" id="A0A7Y9FIR0"/>
<evidence type="ECO:0000313" key="2">
    <source>
        <dbReference type="EMBL" id="NYD88073.1"/>
    </source>
</evidence>
<evidence type="ECO:0000313" key="3">
    <source>
        <dbReference type="Proteomes" id="UP000577956"/>
    </source>
</evidence>
<organism evidence="2 3">
    <name type="scientific">Cellulomonas oligotrophica</name>
    <dbReference type="NCBI Taxonomy" id="931536"/>
    <lineage>
        <taxon>Bacteria</taxon>
        <taxon>Bacillati</taxon>
        <taxon>Actinomycetota</taxon>
        <taxon>Actinomycetes</taxon>
        <taxon>Micrococcales</taxon>
        <taxon>Cellulomonadaceae</taxon>
        <taxon>Cellulomonas</taxon>
    </lineage>
</organism>
<name>A0A7Y9FIR0_9CELL</name>
<evidence type="ECO:0000313" key="1">
    <source>
        <dbReference type="EMBL" id="GIG33580.1"/>
    </source>
</evidence>
<keyword evidence="4" id="KW-1185">Reference proteome</keyword>